<proteinExistence type="predicted"/>
<accession>A0A678NXN6</accession>
<keyword evidence="1" id="KW-0472">Membrane</keyword>
<dbReference type="EMBL" id="KY769270">
    <property type="protein sequence ID" value="ARB11063.1"/>
    <property type="molecule type" value="Genomic_DNA"/>
</dbReference>
<dbReference type="Pfam" id="PF25612">
    <property type="entry name" value="DUF7940"/>
    <property type="match status" value="1"/>
</dbReference>
<feature type="transmembrane region" description="Helical" evidence="1">
    <location>
        <begin position="44"/>
        <end position="62"/>
    </location>
</feature>
<evidence type="ECO:0000313" key="2">
    <source>
        <dbReference type="EMBL" id="ARB11063.1"/>
    </source>
</evidence>
<evidence type="ECO:0000256" key="1">
    <source>
        <dbReference type="SAM" id="Phobius"/>
    </source>
</evidence>
<sequence>MKLVENWKQAHRWFSVHLIIVLAALPEVWTWLPMEWKQSLPPDTLKWVCGVVGILAVYARVVSQTKKVPPDDPKLDKDV</sequence>
<dbReference type="InterPro" id="IPR057700">
    <property type="entry name" value="DUF7940"/>
</dbReference>
<reference evidence="2 3" key="1">
    <citation type="submission" date="2017-03" db="EMBL/GenBank/DDBJ databases">
        <title>Isolation and genomic, phenotypic and morphological characterization of the first Podoviridae lytic bacteriophages (phi)A38 and (phi)A41 infecting Pectobacterium wasabiae.</title>
        <authorList>
            <person name="Czajkowski R."/>
            <person name="Smolarska A."/>
            <person name="Rabalski L."/>
            <person name="Narajczyk M."/>
        </authorList>
    </citation>
    <scope>NUCLEOTIDE SEQUENCE [LARGE SCALE GENOMIC DNA]</scope>
</reference>
<keyword evidence="1" id="KW-0812">Transmembrane</keyword>
<dbReference type="Proteomes" id="UP000430332">
    <property type="component" value="Segment"/>
</dbReference>
<protein>
    <recommendedName>
        <fullName evidence="4">Holin</fullName>
    </recommendedName>
</protein>
<keyword evidence="1" id="KW-1133">Transmembrane helix</keyword>
<keyword evidence="3" id="KW-1185">Reference proteome</keyword>
<name>A0A678NXN6_9CAUD</name>
<evidence type="ECO:0008006" key="4">
    <source>
        <dbReference type="Google" id="ProtNLM"/>
    </source>
</evidence>
<gene>
    <name evidence="2" type="ORF">B4963_0019</name>
</gene>
<evidence type="ECO:0000313" key="3">
    <source>
        <dbReference type="Proteomes" id="UP000430332"/>
    </source>
</evidence>
<organism evidence="2 3">
    <name type="scientific">Pectobacterium phage phiA41</name>
    <dbReference type="NCBI Taxonomy" id="1965354"/>
    <lineage>
        <taxon>Viruses</taxon>
        <taxon>Duplodnaviria</taxon>
        <taxon>Heunggongvirae</taxon>
        <taxon>Uroviricota</taxon>
        <taxon>Caudoviricetes</taxon>
        <taxon>Schitoviridae</taxon>
        <taxon>Cbunavirus</taxon>
        <taxon>Cbunavirus A41</taxon>
    </lineage>
</organism>
<feature type="transmembrane region" description="Helical" evidence="1">
    <location>
        <begin position="12"/>
        <end position="32"/>
    </location>
</feature>